<keyword evidence="3 9" id="KW-0813">Transport</keyword>
<dbReference type="Gene3D" id="2.40.30.170">
    <property type="match status" value="1"/>
</dbReference>
<comment type="similarity">
    <text evidence="2 9">Belongs to the membrane fusion protein (MFP) (TC 8.A.1) family.</text>
</comment>
<comment type="caution">
    <text evidence="9">Lacks conserved residue(s) required for the propagation of feature annotation.</text>
</comment>
<organism evidence="12 13">
    <name type="scientific">Mesorhizobium tamadayense</name>
    <dbReference type="NCBI Taxonomy" id="425306"/>
    <lineage>
        <taxon>Bacteria</taxon>
        <taxon>Pseudomonadati</taxon>
        <taxon>Pseudomonadota</taxon>
        <taxon>Alphaproteobacteria</taxon>
        <taxon>Hyphomicrobiales</taxon>
        <taxon>Phyllobacteriaceae</taxon>
        <taxon>Mesorhizobium</taxon>
    </lineage>
</organism>
<dbReference type="Proteomes" id="UP000273786">
    <property type="component" value="Unassembled WGS sequence"/>
</dbReference>
<dbReference type="Pfam" id="PF25994">
    <property type="entry name" value="HH_AprE"/>
    <property type="match status" value="1"/>
</dbReference>
<name>A0A3P3FKU7_9HYPH</name>
<reference evidence="12 13" key="1">
    <citation type="submission" date="2018-11" db="EMBL/GenBank/DDBJ databases">
        <title>the genome of Mesorhizobium tamadayense DSM 28320.</title>
        <authorList>
            <person name="Gao J."/>
        </authorList>
    </citation>
    <scope>NUCLEOTIDE SEQUENCE [LARGE SCALE GENOMIC DNA]</scope>
    <source>
        <strain evidence="12 13">DSM 28320</strain>
    </source>
</reference>
<evidence type="ECO:0000256" key="1">
    <source>
        <dbReference type="ARBA" id="ARBA00004377"/>
    </source>
</evidence>
<keyword evidence="8 9" id="KW-0472">Membrane</keyword>
<protein>
    <recommendedName>
        <fullName evidence="9">Membrane fusion protein (MFP) family protein</fullName>
    </recommendedName>
</protein>
<proteinExistence type="inferred from homology"/>
<keyword evidence="13" id="KW-1185">Reference proteome</keyword>
<keyword evidence="6 9" id="KW-0812">Transmembrane</keyword>
<dbReference type="PANTHER" id="PTHR30386">
    <property type="entry name" value="MEMBRANE FUSION SUBUNIT OF EMRAB-TOLC MULTIDRUG EFFLUX PUMP"/>
    <property type="match status" value="1"/>
</dbReference>
<dbReference type="NCBIfam" id="TIGR01843">
    <property type="entry name" value="type_I_hlyD"/>
    <property type="match status" value="1"/>
</dbReference>
<evidence type="ECO:0000256" key="8">
    <source>
        <dbReference type="ARBA" id="ARBA00023136"/>
    </source>
</evidence>
<evidence type="ECO:0000256" key="6">
    <source>
        <dbReference type="ARBA" id="ARBA00022692"/>
    </source>
</evidence>
<sequence length="508" mass="55766">MGYRVGDFSTMLDKLADSLRELADRLSASTGDLIAGVSTWFDGRNQPARIALTAAAGALFVLLIARYVRRRTNAFRASKRDLKRRTRPARLLGYVSSVVFVGGVTAWSSVALLASAVVANGVVSPEGYRKTVQHLEGGIIGKIHVKEGDKVVAGQILISLKTTQAQGRYDELQTHYIRLLATEARLVAELSGQDHIAFPRELTSNDSDLARKVVVEEQALLDSRLATREGRTHILEKRIAQIKEQSTGSREVIAAQTEQLGLIDQEIASAQEMYKKGLERLPRILALQRAQADIRANQATNRAQVAHNDQQIGETEFQLLNLRQQDSETANEDLAKVRGDLAELRSQLPSREDVLARTDIVAPIAGTVMNLRVTTESGVIASGQALLDIVPNEPNLIIDSRIKPADIDVVHPDMPARVVLSAYPSRHLPQIHGLLTSVSADRLTDEKTGEPYFLAKVKVDAADLEELHDVRLSPGMPAEVMILTGEHTLLDYMLAPVQASLTRSFREN</sequence>
<comment type="caution">
    <text evidence="12">The sequence shown here is derived from an EMBL/GenBank/DDBJ whole genome shotgun (WGS) entry which is preliminary data.</text>
</comment>
<evidence type="ECO:0000313" key="13">
    <source>
        <dbReference type="Proteomes" id="UP000273786"/>
    </source>
</evidence>
<dbReference type="GO" id="GO:0005886">
    <property type="term" value="C:plasma membrane"/>
    <property type="evidence" value="ECO:0007669"/>
    <property type="project" value="UniProtKB-SubCell"/>
</dbReference>
<accession>A0A3P3FKU7</accession>
<dbReference type="PRINTS" id="PR01490">
    <property type="entry name" value="RTXTOXIND"/>
</dbReference>
<evidence type="ECO:0000256" key="4">
    <source>
        <dbReference type="ARBA" id="ARBA00022475"/>
    </source>
</evidence>
<dbReference type="Pfam" id="PF26002">
    <property type="entry name" value="Beta-barrel_AprE"/>
    <property type="match status" value="1"/>
</dbReference>
<evidence type="ECO:0000259" key="11">
    <source>
        <dbReference type="Pfam" id="PF26002"/>
    </source>
</evidence>
<evidence type="ECO:0000256" key="5">
    <source>
        <dbReference type="ARBA" id="ARBA00022519"/>
    </source>
</evidence>
<gene>
    <name evidence="12" type="ORF">EH240_18735</name>
</gene>
<evidence type="ECO:0000256" key="7">
    <source>
        <dbReference type="ARBA" id="ARBA00022989"/>
    </source>
</evidence>
<dbReference type="OrthoDB" id="9810980at2"/>
<evidence type="ECO:0000313" key="12">
    <source>
        <dbReference type="EMBL" id="RRH99275.1"/>
    </source>
</evidence>
<dbReference type="InterPro" id="IPR058781">
    <property type="entry name" value="HH_AprE-like"/>
</dbReference>
<dbReference type="InterPro" id="IPR058982">
    <property type="entry name" value="Beta-barrel_AprE"/>
</dbReference>
<feature type="domain" description="AprE-like long alpha-helical hairpin" evidence="10">
    <location>
        <begin position="166"/>
        <end position="353"/>
    </location>
</feature>
<dbReference type="InterPro" id="IPR010129">
    <property type="entry name" value="T1SS_HlyD"/>
</dbReference>
<dbReference type="GO" id="GO:0015031">
    <property type="term" value="P:protein transport"/>
    <property type="evidence" value="ECO:0007669"/>
    <property type="project" value="InterPro"/>
</dbReference>
<evidence type="ECO:0000259" key="10">
    <source>
        <dbReference type="Pfam" id="PF25994"/>
    </source>
</evidence>
<keyword evidence="7 9" id="KW-1133">Transmembrane helix</keyword>
<dbReference type="AlphaFoldDB" id="A0A3P3FKU7"/>
<dbReference type="InterPro" id="IPR050739">
    <property type="entry name" value="MFP"/>
</dbReference>
<feature type="domain" description="AprE-like beta-barrel" evidence="11">
    <location>
        <begin position="396"/>
        <end position="485"/>
    </location>
</feature>
<evidence type="ECO:0000256" key="2">
    <source>
        <dbReference type="ARBA" id="ARBA00009477"/>
    </source>
</evidence>
<keyword evidence="5 9" id="KW-0997">Cell inner membrane</keyword>
<evidence type="ECO:0000256" key="3">
    <source>
        <dbReference type="ARBA" id="ARBA00022448"/>
    </source>
</evidence>
<feature type="transmembrane region" description="Helical" evidence="9">
    <location>
        <begin position="50"/>
        <end position="68"/>
    </location>
</feature>
<evidence type="ECO:0000256" key="9">
    <source>
        <dbReference type="RuleBase" id="RU365093"/>
    </source>
</evidence>
<dbReference type="PANTHER" id="PTHR30386:SF17">
    <property type="entry name" value="ALKALINE PROTEASE SECRETION PROTEIN APRE"/>
    <property type="match status" value="1"/>
</dbReference>
<keyword evidence="4 9" id="KW-1003">Cell membrane</keyword>
<dbReference type="Gene3D" id="2.40.50.100">
    <property type="match status" value="1"/>
</dbReference>
<feature type="transmembrane region" description="Helical" evidence="9">
    <location>
        <begin position="89"/>
        <end position="114"/>
    </location>
</feature>
<dbReference type="EMBL" id="RQXT01000022">
    <property type="protein sequence ID" value="RRH99275.1"/>
    <property type="molecule type" value="Genomic_DNA"/>
</dbReference>
<comment type="subcellular location">
    <subcellularLocation>
        <location evidence="1 9">Cell inner membrane</location>
        <topology evidence="1 9">Single-pass membrane protein</topology>
    </subcellularLocation>
</comment>
<dbReference type="RefSeq" id="WP_125001039.1">
    <property type="nucleotide sequence ID" value="NZ_RQXT01000022.1"/>
</dbReference>